<keyword evidence="6" id="KW-1185">Reference proteome</keyword>
<dbReference type="InterPro" id="IPR013107">
    <property type="entry name" value="Acyl-CoA_DH_C"/>
</dbReference>
<evidence type="ECO:0000313" key="5">
    <source>
        <dbReference type="EMBL" id="KDN82377.1"/>
    </source>
</evidence>
<dbReference type="SUPFAM" id="SSF47203">
    <property type="entry name" value="Acyl-CoA dehydrogenase C-terminal domain-like"/>
    <property type="match status" value="1"/>
</dbReference>
<gene>
    <name evidence="5" type="ORF">KCH_58840</name>
</gene>
<proteinExistence type="inferred from homology"/>
<dbReference type="PATRIC" id="fig|1348663.4.peg.5694"/>
<dbReference type="Proteomes" id="UP000027178">
    <property type="component" value="Unassembled WGS sequence"/>
</dbReference>
<reference evidence="5 6" key="1">
    <citation type="submission" date="2014-05" db="EMBL/GenBank/DDBJ databases">
        <title>Draft Genome Sequence of Kitasatospora cheerisanensis KCTC 2395.</title>
        <authorList>
            <person name="Nam D.H."/>
        </authorList>
    </citation>
    <scope>NUCLEOTIDE SEQUENCE [LARGE SCALE GENOMIC DNA]</scope>
    <source>
        <strain evidence="5 6">KCTC 2395</strain>
    </source>
</reference>
<evidence type="ECO:0000259" key="3">
    <source>
        <dbReference type="Pfam" id="PF02771"/>
    </source>
</evidence>
<dbReference type="Gene3D" id="1.20.140.10">
    <property type="entry name" value="Butyryl-CoA Dehydrogenase, subunit A, domain 3"/>
    <property type="match status" value="1"/>
</dbReference>
<dbReference type="Gene3D" id="1.10.540.10">
    <property type="entry name" value="Acyl-CoA dehydrogenase/oxidase, N-terminal domain"/>
    <property type="match status" value="1"/>
</dbReference>
<dbReference type="InterPro" id="IPR013786">
    <property type="entry name" value="AcylCoA_DH/ox_N"/>
</dbReference>
<dbReference type="OrthoDB" id="3404950at2"/>
<dbReference type="RefSeq" id="WP_035867462.1">
    <property type="nucleotide sequence ID" value="NZ_KK853997.1"/>
</dbReference>
<evidence type="ECO:0000313" key="6">
    <source>
        <dbReference type="Proteomes" id="UP000027178"/>
    </source>
</evidence>
<dbReference type="HOGENOM" id="CLU_018204_2_0_11"/>
<dbReference type="PANTHER" id="PTHR48083">
    <property type="entry name" value="MEDIUM-CHAIN SPECIFIC ACYL-COA DEHYDROGENASE, MITOCHONDRIAL-RELATED"/>
    <property type="match status" value="1"/>
</dbReference>
<comment type="caution">
    <text evidence="5">The sequence shown here is derived from an EMBL/GenBank/DDBJ whole genome shotgun (WGS) entry which is preliminary data.</text>
</comment>
<evidence type="ECO:0000259" key="4">
    <source>
        <dbReference type="Pfam" id="PF08028"/>
    </source>
</evidence>
<name>A0A066YMJ2_9ACTN</name>
<dbReference type="Pfam" id="PF02771">
    <property type="entry name" value="Acyl-CoA_dh_N"/>
    <property type="match status" value="1"/>
</dbReference>
<dbReference type="PIRSF" id="PIRSF016578">
    <property type="entry name" value="HsaA"/>
    <property type="match status" value="1"/>
</dbReference>
<sequence length="393" mass="42186">MSSTGIPTREEIVERVSALVPVLREQAAWSEENRRLSEETVAALAEAGVFRLRTPVRHGGYECDTSTLVEVAMELGRADGAIAWTSSVFWIPTWIAGLFPDSAQDEVFTSAAPRVCGTNSPTGTAVPTEGGILLNGSWKFVSGAWHAGWQEIAAILIRPDAEPEPIMALVPMTDLSIVDDWHTVALRGTGSVTTVAEDLFIPEHRIIPMGAAMRPQGLSHANADSPVWRTPASLVAAASGVGVAVGLAKAAREVFFERLPGRKITYTDYTAQNEAPITHLRVAEAVNSIDQAEFHARRAAATVDAKAASGEAWKLEERAQVRNDQGEATRLAKHAVDTLVSISGGSSIYLDVPLQKIARDIQAVALHALINPDTNAELYGRVLCGLEPNTLYI</sequence>
<dbReference type="InterPro" id="IPR050741">
    <property type="entry name" value="Acyl-CoA_dehydrogenase"/>
</dbReference>
<dbReference type="InterPro" id="IPR046373">
    <property type="entry name" value="Acyl-CoA_Oxase/DH_mid-dom_sf"/>
</dbReference>
<dbReference type="GO" id="GO:0003995">
    <property type="term" value="F:acyl-CoA dehydrogenase activity"/>
    <property type="evidence" value="ECO:0007669"/>
    <property type="project" value="TreeGrafter"/>
</dbReference>
<feature type="domain" description="Acyl-CoA dehydrogenase/oxidase N-terminal" evidence="3">
    <location>
        <begin position="25"/>
        <end position="88"/>
    </location>
</feature>
<dbReference type="GO" id="GO:0050660">
    <property type="term" value="F:flavin adenine dinucleotide binding"/>
    <property type="evidence" value="ECO:0007669"/>
    <property type="project" value="InterPro"/>
</dbReference>
<dbReference type="Gene3D" id="2.40.110.10">
    <property type="entry name" value="Butyryl-CoA Dehydrogenase, subunit A, domain 2"/>
    <property type="match status" value="1"/>
</dbReference>
<dbReference type="eggNOG" id="COG1960">
    <property type="taxonomic scope" value="Bacteria"/>
</dbReference>
<comment type="similarity">
    <text evidence="2">Belongs to the HpaH/HsaA monooxygenase family.</text>
</comment>
<keyword evidence="1" id="KW-0560">Oxidoreductase</keyword>
<evidence type="ECO:0000256" key="1">
    <source>
        <dbReference type="ARBA" id="ARBA00023002"/>
    </source>
</evidence>
<dbReference type="AlphaFoldDB" id="A0A066YMJ2"/>
<accession>A0A066YMJ2</accession>
<dbReference type="SUPFAM" id="SSF56645">
    <property type="entry name" value="Acyl-CoA dehydrogenase NM domain-like"/>
    <property type="match status" value="1"/>
</dbReference>
<feature type="domain" description="Acyl-CoA dehydrogenase C-terminal" evidence="4">
    <location>
        <begin position="242"/>
        <end position="372"/>
    </location>
</feature>
<evidence type="ECO:0000256" key="2">
    <source>
        <dbReference type="ARBA" id="ARBA00049661"/>
    </source>
</evidence>
<dbReference type="GO" id="GO:0016712">
    <property type="term" value="F:oxidoreductase activity, acting on paired donors, with incorporation or reduction of molecular oxygen, reduced flavin or flavoprotein as one donor, and incorporation of one atom of oxygen"/>
    <property type="evidence" value="ECO:0007669"/>
    <property type="project" value="TreeGrafter"/>
</dbReference>
<dbReference type="Pfam" id="PF08028">
    <property type="entry name" value="Acyl-CoA_dh_2"/>
    <property type="match status" value="1"/>
</dbReference>
<dbReference type="GO" id="GO:0033539">
    <property type="term" value="P:fatty acid beta-oxidation using acyl-CoA dehydrogenase"/>
    <property type="evidence" value="ECO:0007669"/>
    <property type="project" value="TreeGrafter"/>
</dbReference>
<dbReference type="InterPro" id="IPR037069">
    <property type="entry name" value="AcylCoA_DH/ox_N_sf"/>
</dbReference>
<organism evidence="5 6">
    <name type="scientific">Kitasatospora cheerisanensis KCTC 2395</name>
    <dbReference type="NCBI Taxonomy" id="1348663"/>
    <lineage>
        <taxon>Bacteria</taxon>
        <taxon>Bacillati</taxon>
        <taxon>Actinomycetota</taxon>
        <taxon>Actinomycetes</taxon>
        <taxon>Kitasatosporales</taxon>
        <taxon>Streptomycetaceae</taxon>
        <taxon>Kitasatospora</taxon>
    </lineage>
</organism>
<dbReference type="GO" id="GO:0005737">
    <property type="term" value="C:cytoplasm"/>
    <property type="evidence" value="ECO:0007669"/>
    <property type="project" value="TreeGrafter"/>
</dbReference>
<dbReference type="InterPro" id="IPR036250">
    <property type="entry name" value="AcylCo_DH-like_C"/>
</dbReference>
<dbReference type="InterPro" id="IPR009100">
    <property type="entry name" value="AcylCoA_DH/oxidase_NM_dom_sf"/>
</dbReference>
<dbReference type="EMBL" id="JNBY01000112">
    <property type="protein sequence ID" value="KDN82377.1"/>
    <property type="molecule type" value="Genomic_DNA"/>
</dbReference>
<protein>
    <submittedName>
        <fullName evidence="5">Acyl-CoA dehydrogenase</fullName>
    </submittedName>
</protein>
<dbReference type="PANTHER" id="PTHR48083:SF19">
    <property type="entry name" value="FLAVIN-DEPENDENT MONOOXYGENASE, OXYGENASE SUBUNIT HSAA"/>
    <property type="match status" value="1"/>
</dbReference>